<dbReference type="RefSeq" id="WP_089327816.1">
    <property type="nucleotide sequence ID" value="NZ_FZOR01000020.1"/>
</dbReference>
<gene>
    <name evidence="2" type="ORF">SAMN05443665_1020106</name>
</gene>
<keyword evidence="3" id="KW-1185">Reference proteome</keyword>
<evidence type="ECO:0000313" key="3">
    <source>
        <dbReference type="Proteomes" id="UP000198318"/>
    </source>
</evidence>
<accession>A0A239L4G5</accession>
<evidence type="ECO:0008006" key="4">
    <source>
        <dbReference type="Google" id="ProtNLM"/>
    </source>
</evidence>
<feature type="region of interest" description="Disordered" evidence="1">
    <location>
        <begin position="90"/>
        <end position="111"/>
    </location>
</feature>
<proteinExistence type="predicted"/>
<sequence length="401" mass="41627">MTETPRFAASPKRFAASPKKTGGAVLFAAIVVLVLSAVAVKALGSPDALDRLPDPPAGPDRIPDGPIVKAHPEHCGISAATLARLVPDARTASDGGQGTCTWSSRTDDRKSDRRLSVGITLFRGTGLRPGVPQTGRAPVAAAMTALGPKWSNVPGKAVTGLGDEAFVQLSGSTGATVVMRVGSANVTVQYRSLLGTLQEATARDGAFAAASEVVAALGGRPAQPAIAGAPRPTPARTVPDLCAAVPKRTLRRLVKDDSVTGGTGAGSAALAIRDADTGGCSWRSNGRELAVSAAVVPGSELFDGARLATREYEMRHHDARAEETLSVHDRKYFRAVTGLGDQAFAVHVPEVIPGEIVFRDGNVVVRVTYEATDERHPLSRKHAVRGAYAAAQEIAKALNAH</sequence>
<protein>
    <recommendedName>
        <fullName evidence="4">DUF3558 domain-containing protein</fullName>
    </recommendedName>
</protein>
<name>A0A239L4G5_9ACTN</name>
<dbReference type="EMBL" id="FZOR01000020">
    <property type="protein sequence ID" value="SNT24434.1"/>
    <property type="molecule type" value="Genomic_DNA"/>
</dbReference>
<evidence type="ECO:0000256" key="1">
    <source>
        <dbReference type="SAM" id="MobiDB-lite"/>
    </source>
</evidence>
<dbReference type="OrthoDB" id="3469840at2"/>
<organism evidence="2 3">
    <name type="scientific">Actinomadura meyerae</name>
    <dbReference type="NCBI Taxonomy" id="240840"/>
    <lineage>
        <taxon>Bacteria</taxon>
        <taxon>Bacillati</taxon>
        <taxon>Actinomycetota</taxon>
        <taxon>Actinomycetes</taxon>
        <taxon>Streptosporangiales</taxon>
        <taxon>Thermomonosporaceae</taxon>
        <taxon>Actinomadura</taxon>
    </lineage>
</organism>
<reference evidence="2 3" key="1">
    <citation type="submission" date="2017-06" db="EMBL/GenBank/DDBJ databases">
        <authorList>
            <person name="Kim H.J."/>
            <person name="Triplett B.A."/>
        </authorList>
    </citation>
    <scope>NUCLEOTIDE SEQUENCE [LARGE SCALE GENOMIC DNA]</scope>
    <source>
        <strain evidence="2 3">DSM 44715</strain>
    </source>
</reference>
<evidence type="ECO:0000313" key="2">
    <source>
        <dbReference type="EMBL" id="SNT24434.1"/>
    </source>
</evidence>
<dbReference type="Proteomes" id="UP000198318">
    <property type="component" value="Unassembled WGS sequence"/>
</dbReference>
<dbReference type="AlphaFoldDB" id="A0A239L4G5"/>